<dbReference type="PANTHER" id="PTHR43413:SF8">
    <property type="entry name" value="HTH-TYPE TRANSCRIPTIONAL REGULATOR PTR1"/>
    <property type="match status" value="1"/>
</dbReference>
<dbReference type="AlphaFoldDB" id="A0A348B2K5"/>
<reference evidence="8" key="2">
    <citation type="submission" date="2018-04" db="EMBL/GenBank/DDBJ databases">
        <title>Complete genome sequence of Sulfodiicoccus acidiphilus strain HS-1.</title>
        <authorList>
            <person name="Sakai H.D."/>
            <person name="Kurosawa N."/>
        </authorList>
    </citation>
    <scope>NUCLEOTIDE SEQUENCE [LARGE SCALE GENOMIC DNA]</scope>
    <source>
        <strain evidence="8">HS-1</strain>
    </source>
</reference>
<keyword evidence="1" id="KW-0805">Transcription regulation</keyword>
<feature type="domain" description="HTH asnC-type" evidence="5">
    <location>
        <begin position="5"/>
        <end position="66"/>
    </location>
</feature>
<reference evidence="7" key="1">
    <citation type="journal article" date="2014" name="Int. J. Syst. Evol. Microbiol.">
        <title>Complete genome sequence of Corynebacterium casei LMG S-19264T (=DSM 44701T), isolated from a smear-ripened cheese.</title>
        <authorList>
            <consortium name="US DOE Joint Genome Institute (JGI-PGF)"/>
            <person name="Walter F."/>
            <person name="Albersmeier A."/>
            <person name="Kalinowski J."/>
            <person name="Ruckert C."/>
        </authorList>
    </citation>
    <scope>NUCLEOTIDE SEQUENCE</scope>
    <source>
        <strain evidence="7">JCM 31740</strain>
    </source>
</reference>
<evidence type="ECO:0000256" key="2">
    <source>
        <dbReference type="ARBA" id="ARBA00023125"/>
    </source>
</evidence>
<name>A0A348B2K5_9CREN</name>
<dbReference type="Proteomes" id="UP000616143">
    <property type="component" value="Unassembled WGS sequence"/>
</dbReference>
<reference evidence="6" key="3">
    <citation type="journal article" date="2019" name="BMC Res. Notes">
        <title>Complete genome sequence of the Sulfodiicoccus acidiphilus strain HS-1T, the first crenarchaeon that lacks polB3, isolated from an acidic hot spring in Ohwaku-dani, Hakone, Japan.</title>
        <authorList>
            <person name="Sakai H.D."/>
            <person name="Kurosawa N."/>
        </authorList>
    </citation>
    <scope>NUCLEOTIDE SEQUENCE</scope>
    <source>
        <strain evidence="6">HS-1</strain>
    </source>
</reference>
<evidence type="ECO:0000313" key="6">
    <source>
        <dbReference type="EMBL" id="BBD72407.1"/>
    </source>
</evidence>
<dbReference type="SUPFAM" id="SSF46785">
    <property type="entry name" value="Winged helix' DNA-binding domain"/>
    <property type="match status" value="1"/>
</dbReference>
<protein>
    <submittedName>
        <fullName evidence="6">AsnC family transcriptional regulator</fullName>
    </submittedName>
</protein>
<evidence type="ECO:0000256" key="3">
    <source>
        <dbReference type="ARBA" id="ARBA00023163"/>
    </source>
</evidence>
<dbReference type="SMART" id="SM00344">
    <property type="entry name" value="HTH_ASNC"/>
    <property type="match status" value="1"/>
</dbReference>
<keyword evidence="2" id="KW-0238">DNA-binding</keyword>
<dbReference type="Pfam" id="PF13404">
    <property type="entry name" value="HTH_AsnC-type"/>
    <property type="match status" value="1"/>
</dbReference>
<dbReference type="InterPro" id="IPR019888">
    <property type="entry name" value="Tscrpt_reg_AsnC-like"/>
</dbReference>
<evidence type="ECO:0000256" key="4">
    <source>
        <dbReference type="ARBA" id="ARBA00029440"/>
    </source>
</evidence>
<dbReference type="InterPro" id="IPR011008">
    <property type="entry name" value="Dimeric_a/b-barrel"/>
</dbReference>
<dbReference type="InterPro" id="IPR036388">
    <property type="entry name" value="WH-like_DNA-bd_sf"/>
</dbReference>
<dbReference type="InterPro" id="IPR050684">
    <property type="entry name" value="HTH-Siroheme_Decarb"/>
</dbReference>
<dbReference type="RefSeq" id="WP_126449728.1">
    <property type="nucleotide sequence ID" value="NZ_AP018553.1"/>
</dbReference>
<comment type="pathway">
    <text evidence="4">Amino-acid biosynthesis.</text>
</comment>
<dbReference type="GO" id="GO:0043565">
    <property type="term" value="F:sequence-specific DNA binding"/>
    <property type="evidence" value="ECO:0007669"/>
    <property type="project" value="InterPro"/>
</dbReference>
<organism evidence="6 8">
    <name type="scientific">Sulfodiicoccus acidiphilus</name>
    <dbReference type="NCBI Taxonomy" id="1670455"/>
    <lineage>
        <taxon>Archaea</taxon>
        <taxon>Thermoproteota</taxon>
        <taxon>Thermoprotei</taxon>
        <taxon>Sulfolobales</taxon>
        <taxon>Sulfolobaceae</taxon>
        <taxon>Sulfodiicoccus</taxon>
    </lineage>
</organism>
<dbReference type="EMBL" id="AP018553">
    <property type="protein sequence ID" value="BBD72407.1"/>
    <property type="molecule type" value="Genomic_DNA"/>
</dbReference>
<evidence type="ECO:0000313" key="7">
    <source>
        <dbReference type="EMBL" id="GGT97355.1"/>
    </source>
</evidence>
<reference evidence="7" key="4">
    <citation type="submission" date="2020-09" db="EMBL/GenBank/DDBJ databases">
        <authorList>
            <person name="Sun Q."/>
            <person name="Ohkuma M."/>
        </authorList>
    </citation>
    <scope>NUCLEOTIDE SEQUENCE</scope>
    <source>
        <strain evidence="7">JCM 31740</strain>
    </source>
</reference>
<dbReference type="PROSITE" id="PS50956">
    <property type="entry name" value="HTH_ASNC_2"/>
    <property type="match status" value="1"/>
</dbReference>
<dbReference type="InterPro" id="IPR000485">
    <property type="entry name" value="AsnC-type_HTH_dom"/>
</dbReference>
<keyword evidence="8" id="KW-1185">Reference proteome</keyword>
<dbReference type="PRINTS" id="PR00033">
    <property type="entry name" value="HTHASNC"/>
</dbReference>
<evidence type="ECO:0000256" key="1">
    <source>
        <dbReference type="ARBA" id="ARBA00023015"/>
    </source>
</evidence>
<dbReference type="Proteomes" id="UP000276741">
    <property type="component" value="Chromosome"/>
</dbReference>
<accession>A0A348B2K5</accession>
<dbReference type="SUPFAM" id="SSF54909">
    <property type="entry name" value="Dimeric alpha+beta barrel"/>
    <property type="match status" value="1"/>
</dbReference>
<evidence type="ECO:0000259" key="5">
    <source>
        <dbReference type="PROSITE" id="PS50956"/>
    </source>
</evidence>
<dbReference type="InterPro" id="IPR019887">
    <property type="entry name" value="Tscrpt_reg_AsnC/Lrp_C"/>
</dbReference>
<sequence length="150" mass="17081">MTYDIDEVDKKILAILQEDARTPFSKIAKTLNLSEATIHIRIKRLRNQGILRGFYADVDPERAGRGVLGFVLIKAEPKKYEEILKTIVAMKEVTEVYDVTGEYYALAKVRVGTREELAKVLDNIGNIDGVISTYTMFVLRIVKENKVIEF</sequence>
<dbReference type="EMBL" id="BMQS01000011">
    <property type="protein sequence ID" value="GGT97355.1"/>
    <property type="molecule type" value="Genomic_DNA"/>
</dbReference>
<dbReference type="KEGG" id="sacd:HS1genome_0796"/>
<dbReference type="PANTHER" id="PTHR43413">
    <property type="entry name" value="TRANSCRIPTIONAL REGULATOR, ASNC FAMILY"/>
    <property type="match status" value="1"/>
</dbReference>
<dbReference type="Pfam" id="PF01037">
    <property type="entry name" value="AsnC_trans_reg"/>
    <property type="match status" value="1"/>
</dbReference>
<dbReference type="Gene3D" id="3.30.70.920">
    <property type="match status" value="1"/>
</dbReference>
<proteinExistence type="predicted"/>
<dbReference type="InterPro" id="IPR011991">
    <property type="entry name" value="ArsR-like_HTH"/>
</dbReference>
<evidence type="ECO:0000313" key="8">
    <source>
        <dbReference type="Proteomes" id="UP000276741"/>
    </source>
</evidence>
<dbReference type="Gene3D" id="1.10.10.10">
    <property type="entry name" value="Winged helix-like DNA-binding domain superfamily/Winged helix DNA-binding domain"/>
    <property type="match status" value="1"/>
</dbReference>
<keyword evidence="3" id="KW-0804">Transcription</keyword>
<dbReference type="CDD" id="cd00090">
    <property type="entry name" value="HTH_ARSR"/>
    <property type="match status" value="1"/>
</dbReference>
<dbReference type="OrthoDB" id="14763at2157"/>
<dbReference type="InterPro" id="IPR036390">
    <property type="entry name" value="WH_DNA-bd_sf"/>
</dbReference>
<dbReference type="GeneID" id="38666299"/>
<gene>
    <name evidence="7" type="ORF">GCM10007116_13590</name>
    <name evidence="6" type="ORF">HS1genome_0796</name>
</gene>